<dbReference type="OrthoDB" id="442460at2759"/>
<organism evidence="1 2">
    <name type="scientific">Cyanidiococcus yangmingshanensis</name>
    <dbReference type="NCBI Taxonomy" id="2690220"/>
    <lineage>
        <taxon>Eukaryota</taxon>
        <taxon>Rhodophyta</taxon>
        <taxon>Bangiophyceae</taxon>
        <taxon>Cyanidiales</taxon>
        <taxon>Cyanidiaceae</taxon>
        <taxon>Cyanidiococcus</taxon>
    </lineage>
</organism>
<dbReference type="EMBL" id="VWRR01000002">
    <property type="protein sequence ID" value="KAF6005002.1"/>
    <property type="molecule type" value="Genomic_DNA"/>
</dbReference>
<reference evidence="1 2" key="1">
    <citation type="journal article" date="2020" name="J. Phycol.">
        <title>Comparative genome analysis reveals Cyanidiococcus gen. nov., a new extremophilic red algal genus sister to Cyanidioschyzon (Cyanidioschyzonaceae, Rhodophyta).</title>
        <authorList>
            <person name="Liu S.-L."/>
            <person name="Chiang Y.-R."/>
            <person name="Yoon H.S."/>
            <person name="Fu H.-Y."/>
        </authorList>
    </citation>
    <scope>NUCLEOTIDE SEQUENCE [LARGE SCALE GENOMIC DNA]</scope>
    <source>
        <strain evidence="1 2">THAL066</strain>
    </source>
</reference>
<evidence type="ECO:0000313" key="1">
    <source>
        <dbReference type="EMBL" id="KAF6005002.1"/>
    </source>
</evidence>
<name>A0A7J7IPD7_9RHOD</name>
<sequence>MPWRSLQSAWVRLVDALVERRTDWRQLQHQNDTLHLFLLAIAYEEGVHQAQSMAQRLLPPMTGQRADHGRLWFGASALRTLWKQYIRATAFSTSCLDNVPDHEEQWRLVERVNKRQVEALLAAAANDSSSSTRSKLPFTLVEAPSRATATAGSGVYLQGHARIGAVVAFYPGIAYRAAVWSHMPGYPHVAAQNPYLFARYDRVIIDAYPQFDVERALMDVPVLDRTLQRLAERLKASQEKHDWWASLHPYAMGHRVNHPPQGAPANVIPCSWTFDLGHIPPNLLPFIPNRRFDAPRVRERMAVRPWPAAWTLYRRWLWDWANDETVQPSLIPGLVLVAMRDLQNEELFLNYRYNPTALERVNAPDWYWQPDAEAAQRRWS</sequence>
<dbReference type="PANTHER" id="PTHR33524:SF1">
    <property type="entry name" value="SET DOMAIN-CONTAINING PROTEIN"/>
    <property type="match status" value="1"/>
</dbReference>
<proteinExistence type="predicted"/>
<evidence type="ECO:0000313" key="2">
    <source>
        <dbReference type="Proteomes" id="UP000530660"/>
    </source>
</evidence>
<dbReference type="AlphaFoldDB" id="A0A7J7IPD7"/>
<comment type="caution">
    <text evidence="1">The sequence shown here is derived from an EMBL/GenBank/DDBJ whole genome shotgun (WGS) entry which is preliminary data.</text>
</comment>
<keyword evidence="2" id="KW-1185">Reference proteome</keyword>
<accession>A0A7J7IPD7</accession>
<dbReference type="PANTHER" id="PTHR33524">
    <property type="entry name" value="C5ORF35"/>
    <property type="match status" value="1"/>
</dbReference>
<dbReference type="InterPro" id="IPR040415">
    <property type="entry name" value="SETD9"/>
</dbReference>
<protein>
    <submittedName>
        <fullName evidence="1">Uncharacterized protein</fullName>
    </submittedName>
</protein>
<gene>
    <name evidence="1" type="ORF">F1559_004838</name>
</gene>
<dbReference type="Proteomes" id="UP000530660">
    <property type="component" value="Unassembled WGS sequence"/>
</dbReference>